<dbReference type="RefSeq" id="XP_012196604.1">
    <property type="nucleotide sequence ID" value="XM_012341214.1"/>
</dbReference>
<sequence length="95" mass="10858">MDALHGVEDDVEKKRHMKNPWKESYQSFLGSSFGPSSDMAPASTQERQRSVDLQHEISKSSLNVHIRLELLQRQIDDLAKASTNVRNQLAFKIHV</sequence>
<reference evidence="2 3" key="1">
    <citation type="journal article" date="2013" name="PLoS Genet.">
        <title>Distinctive expansion of potential virulence genes in the genome of the oomycete fish pathogen Saprolegnia parasitica.</title>
        <authorList>
            <person name="Jiang R.H."/>
            <person name="de Bruijn I."/>
            <person name="Haas B.J."/>
            <person name="Belmonte R."/>
            <person name="Lobach L."/>
            <person name="Christie J."/>
            <person name="van den Ackerveken G."/>
            <person name="Bottin A."/>
            <person name="Bulone V."/>
            <person name="Diaz-Moreno S.M."/>
            <person name="Dumas B."/>
            <person name="Fan L."/>
            <person name="Gaulin E."/>
            <person name="Govers F."/>
            <person name="Grenville-Briggs L.J."/>
            <person name="Horner N.R."/>
            <person name="Levin J.Z."/>
            <person name="Mammella M."/>
            <person name="Meijer H.J."/>
            <person name="Morris P."/>
            <person name="Nusbaum C."/>
            <person name="Oome S."/>
            <person name="Phillips A.J."/>
            <person name="van Rooyen D."/>
            <person name="Rzeszutek E."/>
            <person name="Saraiva M."/>
            <person name="Secombes C.J."/>
            <person name="Seidl M.F."/>
            <person name="Snel B."/>
            <person name="Stassen J.H."/>
            <person name="Sykes S."/>
            <person name="Tripathy S."/>
            <person name="van den Berg H."/>
            <person name="Vega-Arreguin J.C."/>
            <person name="Wawra S."/>
            <person name="Young S.K."/>
            <person name="Zeng Q."/>
            <person name="Dieguez-Uribeondo J."/>
            <person name="Russ C."/>
            <person name="Tyler B.M."/>
            <person name="van West P."/>
        </authorList>
    </citation>
    <scope>NUCLEOTIDE SEQUENCE [LARGE SCALE GENOMIC DNA]</scope>
    <source>
        <strain evidence="2 3">CBS 223.65</strain>
    </source>
</reference>
<dbReference type="Proteomes" id="UP000030745">
    <property type="component" value="Unassembled WGS sequence"/>
</dbReference>
<evidence type="ECO:0000313" key="2">
    <source>
        <dbReference type="EMBL" id="KDO32957.1"/>
    </source>
</evidence>
<dbReference type="VEuPathDB" id="FungiDB:SPRG_02650"/>
<gene>
    <name evidence="2" type="ORF">SPRG_02650</name>
</gene>
<proteinExistence type="predicted"/>
<dbReference type="EMBL" id="KK583194">
    <property type="protein sequence ID" value="KDO32957.1"/>
    <property type="molecule type" value="Genomic_DNA"/>
</dbReference>
<name>A0A067D1P3_SAPPC</name>
<keyword evidence="3" id="KW-1185">Reference proteome</keyword>
<dbReference type="GeneID" id="24125193"/>
<dbReference type="AlphaFoldDB" id="A0A067D1P3"/>
<protein>
    <submittedName>
        <fullName evidence="2">Uncharacterized protein</fullName>
    </submittedName>
</protein>
<evidence type="ECO:0000313" key="3">
    <source>
        <dbReference type="Proteomes" id="UP000030745"/>
    </source>
</evidence>
<feature type="region of interest" description="Disordered" evidence="1">
    <location>
        <begin position="28"/>
        <end position="51"/>
    </location>
</feature>
<organism evidence="2 3">
    <name type="scientific">Saprolegnia parasitica (strain CBS 223.65)</name>
    <dbReference type="NCBI Taxonomy" id="695850"/>
    <lineage>
        <taxon>Eukaryota</taxon>
        <taxon>Sar</taxon>
        <taxon>Stramenopiles</taxon>
        <taxon>Oomycota</taxon>
        <taxon>Saprolegniomycetes</taxon>
        <taxon>Saprolegniales</taxon>
        <taxon>Saprolegniaceae</taxon>
        <taxon>Saprolegnia</taxon>
    </lineage>
</organism>
<accession>A0A067D1P3</accession>
<dbReference type="KEGG" id="spar:SPRG_02650"/>
<evidence type="ECO:0000256" key="1">
    <source>
        <dbReference type="SAM" id="MobiDB-lite"/>
    </source>
</evidence>
<dbReference type="OrthoDB" id="2021183at2759"/>